<feature type="compositionally biased region" description="Polar residues" evidence="1">
    <location>
        <begin position="148"/>
        <end position="158"/>
    </location>
</feature>
<protein>
    <submittedName>
        <fullName evidence="2">Uncharacterized protein</fullName>
    </submittedName>
</protein>
<feature type="non-terminal residue" evidence="2">
    <location>
        <position position="1"/>
    </location>
</feature>
<accession>A0AA88L3J8</accession>
<dbReference type="EMBL" id="JAVRJZ010000012">
    <property type="protein sequence ID" value="KAK2715407.1"/>
    <property type="molecule type" value="Genomic_DNA"/>
</dbReference>
<reference evidence="2" key="1">
    <citation type="submission" date="2023-07" db="EMBL/GenBank/DDBJ databases">
        <title>Chromosome-level genome assembly of Artemia franciscana.</title>
        <authorList>
            <person name="Jo E."/>
        </authorList>
    </citation>
    <scope>NUCLEOTIDE SEQUENCE</scope>
    <source>
        <tissue evidence="2">Whole body</tissue>
    </source>
</reference>
<sequence length="299" mass="31934">MDEMASGDESITATNSSGSSASAKAPVQPVAPTKYSGLTPKPLVDTRNQSYMPPPTQAAALSSISESLRSGLSSSSNSDKSSDSYSDDFPGEDQGANATSKDMAGPKRGRGDKASAQAPEKVEGEPEIKVLKSEEDVKEETPKEEQISSETDQGKPNISKGSFVHYITVFASDVIDVEHIPKAKDGRLLKRNMKSQGYTSPNEGTLVNTNDLVKEDFGNMDESVAALPKNKHINNDDIDHVATPGSSRSIFWNCRGLMSKKDFLSAFLPSHDILLIGPKGSKDQSVCISLVGKEALLVI</sequence>
<feature type="region of interest" description="Disordered" evidence="1">
    <location>
        <begin position="1"/>
        <end position="158"/>
    </location>
</feature>
<dbReference type="AlphaFoldDB" id="A0AA88L3J8"/>
<organism evidence="2 3">
    <name type="scientific">Artemia franciscana</name>
    <name type="common">Brine shrimp</name>
    <name type="synonym">Artemia sanfranciscana</name>
    <dbReference type="NCBI Taxonomy" id="6661"/>
    <lineage>
        <taxon>Eukaryota</taxon>
        <taxon>Metazoa</taxon>
        <taxon>Ecdysozoa</taxon>
        <taxon>Arthropoda</taxon>
        <taxon>Crustacea</taxon>
        <taxon>Branchiopoda</taxon>
        <taxon>Anostraca</taxon>
        <taxon>Artemiidae</taxon>
        <taxon>Artemia</taxon>
    </lineage>
</organism>
<gene>
    <name evidence="2" type="ORF">QYM36_010130</name>
</gene>
<dbReference type="Proteomes" id="UP001187531">
    <property type="component" value="Unassembled WGS sequence"/>
</dbReference>
<feature type="compositionally biased region" description="Low complexity" evidence="1">
    <location>
        <begin position="10"/>
        <end position="25"/>
    </location>
</feature>
<evidence type="ECO:0000313" key="3">
    <source>
        <dbReference type="Proteomes" id="UP001187531"/>
    </source>
</evidence>
<evidence type="ECO:0000256" key="1">
    <source>
        <dbReference type="SAM" id="MobiDB-lite"/>
    </source>
</evidence>
<name>A0AA88L3J8_ARTSF</name>
<feature type="compositionally biased region" description="Low complexity" evidence="1">
    <location>
        <begin position="61"/>
        <end position="84"/>
    </location>
</feature>
<keyword evidence="3" id="KW-1185">Reference proteome</keyword>
<proteinExistence type="predicted"/>
<feature type="compositionally biased region" description="Basic and acidic residues" evidence="1">
    <location>
        <begin position="120"/>
        <end position="146"/>
    </location>
</feature>
<comment type="caution">
    <text evidence="2">The sequence shown here is derived from an EMBL/GenBank/DDBJ whole genome shotgun (WGS) entry which is preliminary data.</text>
</comment>
<evidence type="ECO:0000313" key="2">
    <source>
        <dbReference type="EMBL" id="KAK2715407.1"/>
    </source>
</evidence>